<dbReference type="AlphaFoldDB" id="A0A8R7QC32"/>
<evidence type="ECO:0000256" key="1">
    <source>
        <dbReference type="SAM" id="MobiDB-lite"/>
    </source>
</evidence>
<feature type="compositionally biased region" description="Polar residues" evidence="1">
    <location>
        <begin position="20"/>
        <end position="40"/>
    </location>
</feature>
<feature type="compositionally biased region" description="Basic and acidic residues" evidence="1">
    <location>
        <begin position="41"/>
        <end position="50"/>
    </location>
</feature>
<dbReference type="Gramene" id="TuG1812G0500000740.01.T01">
    <property type="protein sequence ID" value="TuG1812G0500000740.01.T01.cds359599"/>
    <property type="gene ID" value="TuG1812G0500000740.01"/>
</dbReference>
<name>A0A8R7QC32_TRIUA</name>
<reference evidence="3" key="1">
    <citation type="journal article" date="2013" name="Nature">
        <title>Draft genome of the wheat A-genome progenitor Triticum urartu.</title>
        <authorList>
            <person name="Ling H.Q."/>
            <person name="Zhao S."/>
            <person name="Liu D."/>
            <person name="Wang J."/>
            <person name="Sun H."/>
            <person name="Zhang C."/>
            <person name="Fan H."/>
            <person name="Li D."/>
            <person name="Dong L."/>
            <person name="Tao Y."/>
            <person name="Gao C."/>
            <person name="Wu H."/>
            <person name="Li Y."/>
            <person name="Cui Y."/>
            <person name="Guo X."/>
            <person name="Zheng S."/>
            <person name="Wang B."/>
            <person name="Yu K."/>
            <person name="Liang Q."/>
            <person name="Yang W."/>
            <person name="Lou X."/>
            <person name="Chen J."/>
            <person name="Feng M."/>
            <person name="Jian J."/>
            <person name="Zhang X."/>
            <person name="Luo G."/>
            <person name="Jiang Y."/>
            <person name="Liu J."/>
            <person name="Wang Z."/>
            <person name="Sha Y."/>
            <person name="Zhang B."/>
            <person name="Wu H."/>
            <person name="Tang D."/>
            <person name="Shen Q."/>
            <person name="Xue P."/>
            <person name="Zou S."/>
            <person name="Wang X."/>
            <person name="Liu X."/>
            <person name="Wang F."/>
            <person name="Yang Y."/>
            <person name="An X."/>
            <person name="Dong Z."/>
            <person name="Zhang K."/>
            <person name="Zhang X."/>
            <person name="Luo M.C."/>
            <person name="Dvorak J."/>
            <person name="Tong Y."/>
            <person name="Wang J."/>
            <person name="Yang H."/>
            <person name="Li Z."/>
            <person name="Wang D."/>
            <person name="Zhang A."/>
            <person name="Wang J."/>
        </authorList>
    </citation>
    <scope>NUCLEOTIDE SEQUENCE</scope>
    <source>
        <strain evidence="3">cv. G1812</strain>
    </source>
</reference>
<feature type="compositionally biased region" description="Low complexity" evidence="1">
    <location>
        <begin position="68"/>
        <end position="77"/>
    </location>
</feature>
<evidence type="ECO:0000313" key="3">
    <source>
        <dbReference type="Proteomes" id="UP000015106"/>
    </source>
</evidence>
<reference evidence="2" key="2">
    <citation type="submission" date="2018-03" db="EMBL/GenBank/DDBJ databases">
        <title>The Triticum urartu genome reveals the dynamic nature of wheat genome evolution.</title>
        <authorList>
            <person name="Ling H."/>
            <person name="Ma B."/>
            <person name="Shi X."/>
            <person name="Liu H."/>
            <person name="Dong L."/>
            <person name="Sun H."/>
            <person name="Cao Y."/>
            <person name="Gao Q."/>
            <person name="Zheng S."/>
            <person name="Li Y."/>
            <person name="Yu Y."/>
            <person name="Du H."/>
            <person name="Qi M."/>
            <person name="Li Y."/>
            <person name="Yu H."/>
            <person name="Cui Y."/>
            <person name="Wang N."/>
            <person name="Chen C."/>
            <person name="Wu H."/>
            <person name="Zhao Y."/>
            <person name="Zhang J."/>
            <person name="Li Y."/>
            <person name="Zhou W."/>
            <person name="Zhang B."/>
            <person name="Hu W."/>
            <person name="Eijk M."/>
            <person name="Tang J."/>
            <person name="Witsenboer H."/>
            <person name="Zhao S."/>
            <person name="Li Z."/>
            <person name="Zhang A."/>
            <person name="Wang D."/>
            <person name="Liang C."/>
        </authorList>
    </citation>
    <scope>NUCLEOTIDE SEQUENCE [LARGE SCALE GENOMIC DNA]</scope>
    <source>
        <strain evidence="2">cv. G1812</strain>
    </source>
</reference>
<dbReference type="Proteomes" id="UP000015106">
    <property type="component" value="Chromosome 5"/>
</dbReference>
<feature type="region of interest" description="Disordered" evidence="1">
    <location>
        <begin position="20"/>
        <end position="130"/>
    </location>
</feature>
<proteinExistence type="predicted"/>
<evidence type="ECO:0000313" key="2">
    <source>
        <dbReference type="EnsemblPlants" id="TuG1812G0500000740.01.T01.cds359599"/>
    </source>
</evidence>
<protein>
    <submittedName>
        <fullName evidence="2">Uncharacterized protein</fullName>
    </submittedName>
</protein>
<keyword evidence="3" id="KW-1185">Reference proteome</keyword>
<sequence>MAYELDPVRSFRAVMASDTICTDANTNEPSDQTQTRTNTEQFEREWSEIRRRTRGLPQRRLGGRGRRGASSGRRASWPWPPWPWSPWPASRRRRRALPWSPRRGRRPPPPQGPGHRRPRQSTLQRVTEGRGERWCCLPELRERCVS</sequence>
<organism evidence="2 3">
    <name type="scientific">Triticum urartu</name>
    <name type="common">Red wild einkorn</name>
    <name type="synonym">Crithodium urartu</name>
    <dbReference type="NCBI Taxonomy" id="4572"/>
    <lineage>
        <taxon>Eukaryota</taxon>
        <taxon>Viridiplantae</taxon>
        <taxon>Streptophyta</taxon>
        <taxon>Embryophyta</taxon>
        <taxon>Tracheophyta</taxon>
        <taxon>Spermatophyta</taxon>
        <taxon>Magnoliopsida</taxon>
        <taxon>Liliopsida</taxon>
        <taxon>Poales</taxon>
        <taxon>Poaceae</taxon>
        <taxon>BOP clade</taxon>
        <taxon>Pooideae</taxon>
        <taxon>Triticodae</taxon>
        <taxon>Triticeae</taxon>
        <taxon>Triticinae</taxon>
        <taxon>Triticum</taxon>
    </lineage>
</organism>
<feature type="compositionally biased region" description="Basic residues" evidence="1">
    <location>
        <begin position="90"/>
        <end position="106"/>
    </location>
</feature>
<dbReference type="EnsemblPlants" id="TuG1812G0500000740.01.T01">
    <property type="protein sequence ID" value="TuG1812G0500000740.01.T01.cds359599"/>
    <property type="gene ID" value="TuG1812G0500000740.01"/>
</dbReference>
<reference evidence="2" key="3">
    <citation type="submission" date="2022-06" db="UniProtKB">
        <authorList>
            <consortium name="EnsemblPlants"/>
        </authorList>
    </citation>
    <scope>IDENTIFICATION</scope>
</reference>
<accession>A0A8R7QC32</accession>